<proteinExistence type="predicted"/>
<gene>
    <name evidence="1" type="ORF">EYF80_027108</name>
</gene>
<reference evidence="1 2" key="1">
    <citation type="submission" date="2019-03" db="EMBL/GenBank/DDBJ databases">
        <title>First draft genome of Liparis tanakae, snailfish: a comprehensive survey of snailfish specific genes.</title>
        <authorList>
            <person name="Kim W."/>
            <person name="Song I."/>
            <person name="Jeong J.-H."/>
            <person name="Kim D."/>
            <person name="Kim S."/>
            <person name="Ryu S."/>
            <person name="Song J.Y."/>
            <person name="Lee S.K."/>
        </authorList>
    </citation>
    <scope>NUCLEOTIDE SEQUENCE [LARGE SCALE GENOMIC DNA]</scope>
    <source>
        <tissue evidence="1">Muscle</tissue>
    </source>
</reference>
<keyword evidence="2" id="KW-1185">Reference proteome</keyword>
<organism evidence="1 2">
    <name type="scientific">Liparis tanakae</name>
    <name type="common">Tanaka's snailfish</name>
    <dbReference type="NCBI Taxonomy" id="230148"/>
    <lineage>
        <taxon>Eukaryota</taxon>
        <taxon>Metazoa</taxon>
        <taxon>Chordata</taxon>
        <taxon>Craniata</taxon>
        <taxon>Vertebrata</taxon>
        <taxon>Euteleostomi</taxon>
        <taxon>Actinopterygii</taxon>
        <taxon>Neopterygii</taxon>
        <taxon>Teleostei</taxon>
        <taxon>Neoteleostei</taxon>
        <taxon>Acanthomorphata</taxon>
        <taxon>Eupercaria</taxon>
        <taxon>Perciformes</taxon>
        <taxon>Cottioidei</taxon>
        <taxon>Cottales</taxon>
        <taxon>Liparidae</taxon>
        <taxon>Liparis</taxon>
    </lineage>
</organism>
<dbReference type="Proteomes" id="UP000314294">
    <property type="component" value="Unassembled WGS sequence"/>
</dbReference>
<name>A0A4Z2H9V1_9TELE</name>
<evidence type="ECO:0000313" key="2">
    <source>
        <dbReference type="Proteomes" id="UP000314294"/>
    </source>
</evidence>
<evidence type="ECO:0000313" key="1">
    <source>
        <dbReference type="EMBL" id="TNN62667.1"/>
    </source>
</evidence>
<dbReference type="EMBL" id="SRLO01000288">
    <property type="protein sequence ID" value="TNN62667.1"/>
    <property type="molecule type" value="Genomic_DNA"/>
</dbReference>
<sequence>MATGRAAQQAFESHISKPRRRFRTQLCHIYRATQIKHYDQLLYRVGCKRKAEGMQRWAALIYRNPFGRNNTAVSQAALRLTCTLQKVEGNYLNIRKSEARVPRLILNSKDTEIASLQWIKVLSSVVTCHHRPVASLSLRPPDSRYRLRAEQSGVTGCFHAARKLWSVLWSVPGTTQPKITGHISTFICVPEQAQTLPQLLGHSQAQIEL</sequence>
<accession>A0A4Z2H9V1</accession>
<protein>
    <submittedName>
        <fullName evidence="1">Uncharacterized protein</fullName>
    </submittedName>
</protein>
<dbReference type="AlphaFoldDB" id="A0A4Z2H9V1"/>
<comment type="caution">
    <text evidence="1">The sequence shown here is derived from an EMBL/GenBank/DDBJ whole genome shotgun (WGS) entry which is preliminary data.</text>
</comment>